<name>B2BD42_9CLOS</name>
<accession>B2BD42</accession>
<proteinExistence type="predicted"/>
<evidence type="ECO:0000313" key="2">
    <source>
        <dbReference type="EMBL" id="ABR68928.1"/>
    </source>
</evidence>
<dbReference type="EMBL" id="EF467920">
    <property type="protein sequence ID" value="ABR68928.1"/>
    <property type="molecule type" value="Genomic_RNA"/>
</dbReference>
<keyword evidence="1" id="KW-1133">Transmembrane helix</keyword>
<sequence>MCLKLTLLQGDYEIEAMLVIENFAWAIYLLTFITIVAIIIVLGVLFQRVFLDTRARNPQPVPHGDRY</sequence>
<reference evidence="2" key="1">
    <citation type="journal article" date="2008" name="Australas. Plant Pathol.">
        <title>The genetic diversity of ampeloviruses in Australian pineapples and their association with mealybug wilt disease.</title>
        <authorList>
            <person name="Gambley C.F."/>
            <person name="Steele V."/>
            <person name="Geering A.D.W."/>
            <person name="Thomas J.E."/>
        </authorList>
    </citation>
    <scope>NUCLEOTIDE SEQUENCE</scope>
    <source>
        <strain evidence="2">A1</strain>
    </source>
</reference>
<keyword evidence="1" id="KW-0472">Membrane</keyword>
<feature type="transmembrane region" description="Helical" evidence="1">
    <location>
        <begin position="25"/>
        <end position="46"/>
    </location>
</feature>
<protein>
    <submittedName>
        <fullName evidence="2">Uncharacterized protein</fullName>
    </submittedName>
</protein>
<keyword evidence="1" id="KW-0812">Transmembrane</keyword>
<evidence type="ECO:0000256" key="1">
    <source>
        <dbReference type="SAM" id="Phobius"/>
    </source>
</evidence>
<organism evidence="2">
    <name type="scientific">Pineapple mealybug wilt-associated virus 5</name>
    <dbReference type="NCBI Taxonomy" id="451381"/>
    <lineage>
        <taxon>Viruses</taxon>
        <taxon>Riboviria</taxon>
        <taxon>Orthornavirae</taxon>
        <taxon>Kitrinoviricota</taxon>
        <taxon>Alsuviricetes</taxon>
        <taxon>Martellivirales</taxon>
        <taxon>Closteroviridae</taxon>
        <taxon>Ampelovirus</taxon>
    </lineage>
</organism>